<protein>
    <submittedName>
        <fullName evidence="1">Uncharacterized protein</fullName>
    </submittedName>
</protein>
<evidence type="ECO:0000313" key="1">
    <source>
        <dbReference type="EMBL" id="KAI3668237.1"/>
    </source>
</evidence>
<reference evidence="1 2" key="2">
    <citation type="journal article" date="2022" name="Mol. Ecol. Resour.">
        <title>The genomes of chicory, endive, great burdock and yacon provide insights into Asteraceae paleo-polyploidization history and plant inulin production.</title>
        <authorList>
            <person name="Fan W."/>
            <person name="Wang S."/>
            <person name="Wang H."/>
            <person name="Wang A."/>
            <person name="Jiang F."/>
            <person name="Liu H."/>
            <person name="Zhao H."/>
            <person name="Xu D."/>
            <person name="Zhang Y."/>
        </authorList>
    </citation>
    <scope>NUCLEOTIDE SEQUENCE [LARGE SCALE GENOMIC DNA]</scope>
    <source>
        <strain evidence="2">cv. Niubang</strain>
    </source>
</reference>
<organism evidence="1 2">
    <name type="scientific">Arctium lappa</name>
    <name type="common">Greater burdock</name>
    <name type="synonym">Lappa major</name>
    <dbReference type="NCBI Taxonomy" id="4217"/>
    <lineage>
        <taxon>Eukaryota</taxon>
        <taxon>Viridiplantae</taxon>
        <taxon>Streptophyta</taxon>
        <taxon>Embryophyta</taxon>
        <taxon>Tracheophyta</taxon>
        <taxon>Spermatophyta</taxon>
        <taxon>Magnoliopsida</taxon>
        <taxon>eudicotyledons</taxon>
        <taxon>Gunneridae</taxon>
        <taxon>Pentapetalae</taxon>
        <taxon>asterids</taxon>
        <taxon>campanulids</taxon>
        <taxon>Asterales</taxon>
        <taxon>Asteraceae</taxon>
        <taxon>Carduoideae</taxon>
        <taxon>Cardueae</taxon>
        <taxon>Arctiinae</taxon>
        <taxon>Arctium</taxon>
    </lineage>
</organism>
<dbReference type="EMBL" id="CM042063">
    <property type="protein sequence ID" value="KAI3668237.1"/>
    <property type="molecule type" value="Genomic_DNA"/>
</dbReference>
<comment type="caution">
    <text evidence="1">The sequence shown here is derived from an EMBL/GenBank/DDBJ whole genome shotgun (WGS) entry which is preliminary data.</text>
</comment>
<sequence length="97" mass="11110">MMVNLCVIYCSKIYYWLFLMTCNMCINNCRFNHILYFLTDPTHICRIKKADPKGLPAIGGDLARSVPSCVPLRISVMTNDLPLLLIADEKHLFLLSM</sequence>
<evidence type="ECO:0000313" key="2">
    <source>
        <dbReference type="Proteomes" id="UP001055879"/>
    </source>
</evidence>
<dbReference type="Proteomes" id="UP001055879">
    <property type="component" value="Linkage Group LG17"/>
</dbReference>
<gene>
    <name evidence="1" type="ORF">L6452_43314</name>
</gene>
<accession>A0ACB8XLX0</accession>
<name>A0ACB8XLX0_ARCLA</name>
<proteinExistence type="predicted"/>
<keyword evidence="2" id="KW-1185">Reference proteome</keyword>
<reference evidence="2" key="1">
    <citation type="journal article" date="2022" name="Mol. Ecol. Resour.">
        <title>The genomes of chicory, endive, great burdock and yacon provide insights into Asteraceae palaeo-polyploidization history and plant inulin production.</title>
        <authorList>
            <person name="Fan W."/>
            <person name="Wang S."/>
            <person name="Wang H."/>
            <person name="Wang A."/>
            <person name="Jiang F."/>
            <person name="Liu H."/>
            <person name="Zhao H."/>
            <person name="Xu D."/>
            <person name="Zhang Y."/>
        </authorList>
    </citation>
    <scope>NUCLEOTIDE SEQUENCE [LARGE SCALE GENOMIC DNA]</scope>
    <source>
        <strain evidence="2">cv. Niubang</strain>
    </source>
</reference>